<sequence length="43" mass="4553">MMGNVSAMLGVLSGFTAIWVVIVVGYIAGRINVLGPEGRYVLK</sequence>
<protein>
    <submittedName>
        <fullName evidence="2">Uncharacterized protein</fullName>
    </submittedName>
</protein>
<evidence type="ECO:0000313" key="2">
    <source>
        <dbReference type="EMBL" id="MDK6275872.1"/>
    </source>
</evidence>
<name>A0AAP4C9X0_9MICC</name>
<keyword evidence="1" id="KW-0812">Transmembrane</keyword>
<accession>A0AAP4C9X0</accession>
<evidence type="ECO:0000313" key="3">
    <source>
        <dbReference type="Proteomes" id="UP001240483"/>
    </source>
</evidence>
<dbReference type="EMBL" id="JASODW010000014">
    <property type="protein sequence ID" value="MDK6275872.1"/>
    <property type="molecule type" value="Genomic_DNA"/>
</dbReference>
<keyword evidence="1" id="KW-1133">Transmembrane helix</keyword>
<gene>
    <name evidence="2" type="ORF">QP116_09045</name>
</gene>
<keyword evidence="1" id="KW-0472">Membrane</keyword>
<dbReference type="AlphaFoldDB" id="A0AAP4C9X0"/>
<reference evidence="2" key="1">
    <citation type="submission" date="2023-05" db="EMBL/GenBank/DDBJ databases">
        <title>Cataloging the Phylogenetic Diversity of Human Bladder Bacteria.</title>
        <authorList>
            <person name="Du J."/>
        </authorList>
    </citation>
    <scope>NUCLEOTIDE SEQUENCE</scope>
    <source>
        <strain evidence="2">UMB9978</strain>
    </source>
</reference>
<feature type="transmembrane region" description="Helical" evidence="1">
    <location>
        <begin position="6"/>
        <end position="29"/>
    </location>
</feature>
<dbReference type="RefSeq" id="WP_260077410.1">
    <property type="nucleotide sequence ID" value="NZ_JALXKR010000036.1"/>
</dbReference>
<dbReference type="Proteomes" id="UP001240483">
    <property type="component" value="Unassembled WGS sequence"/>
</dbReference>
<comment type="caution">
    <text evidence="2">The sequence shown here is derived from an EMBL/GenBank/DDBJ whole genome shotgun (WGS) entry which is preliminary data.</text>
</comment>
<organism evidence="2 3">
    <name type="scientific">Pseudoglutamicibacter cumminsii</name>
    <dbReference type="NCBI Taxonomy" id="156979"/>
    <lineage>
        <taxon>Bacteria</taxon>
        <taxon>Bacillati</taxon>
        <taxon>Actinomycetota</taxon>
        <taxon>Actinomycetes</taxon>
        <taxon>Micrococcales</taxon>
        <taxon>Micrococcaceae</taxon>
        <taxon>Pseudoglutamicibacter</taxon>
    </lineage>
</organism>
<proteinExistence type="predicted"/>
<evidence type="ECO:0000256" key="1">
    <source>
        <dbReference type="SAM" id="Phobius"/>
    </source>
</evidence>